<dbReference type="GO" id="GO:0000160">
    <property type="term" value="P:phosphorelay signal transduction system"/>
    <property type="evidence" value="ECO:0007669"/>
    <property type="project" value="UniProtKB-KW"/>
</dbReference>
<dbReference type="AlphaFoldDB" id="A0A117UW82"/>
<dbReference type="GO" id="GO:0005524">
    <property type="term" value="F:ATP binding"/>
    <property type="evidence" value="ECO:0007669"/>
    <property type="project" value="UniProtKB-KW"/>
</dbReference>
<name>A0A117UW82_9SPHN</name>
<evidence type="ECO:0000256" key="1">
    <source>
        <dbReference type="ARBA" id="ARBA00022741"/>
    </source>
</evidence>
<dbReference type="PROSITE" id="PS00676">
    <property type="entry name" value="SIGMA54_INTERACT_2"/>
    <property type="match status" value="1"/>
</dbReference>
<dbReference type="InterPro" id="IPR003593">
    <property type="entry name" value="AAA+_ATPase"/>
</dbReference>
<dbReference type="Gene3D" id="1.10.10.60">
    <property type="entry name" value="Homeodomain-like"/>
    <property type="match status" value="1"/>
</dbReference>
<keyword evidence="12" id="KW-1185">Reference proteome</keyword>
<evidence type="ECO:0000259" key="10">
    <source>
        <dbReference type="PROSITE" id="PS50110"/>
    </source>
</evidence>
<keyword evidence="5" id="KW-0238">DNA-binding</keyword>
<dbReference type="Gene3D" id="3.40.50.300">
    <property type="entry name" value="P-loop containing nucleotide triphosphate hydrolases"/>
    <property type="match status" value="1"/>
</dbReference>
<dbReference type="InterPro" id="IPR001789">
    <property type="entry name" value="Sig_transdc_resp-reg_receiver"/>
</dbReference>
<dbReference type="Proteomes" id="UP000058012">
    <property type="component" value="Unassembled WGS sequence"/>
</dbReference>
<reference evidence="11 12" key="1">
    <citation type="submission" date="2015-10" db="EMBL/GenBank/DDBJ databases">
        <title>Draft genome sequence of Novosphingobium fuchskuhlense DSM 25065 isolated from a surface water sample of the southwest basin of Lake Grosse Fuchskuhle.</title>
        <authorList>
            <person name="Ruckert C."/>
            <person name="Winkler A."/>
            <person name="Glaeser J."/>
            <person name="Grossart H.-P."/>
            <person name="Kalinowski J."/>
            <person name="Glaeser S."/>
        </authorList>
    </citation>
    <scope>NUCLEOTIDE SEQUENCE [LARGE SCALE GENOMIC DNA]</scope>
    <source>
        <strain evidence="11 12">FNE08-7</strain>
    </source>
</reference>
<dbReference type="Pfam" id="PF02954">
    <property type="entry name" value="HTH_8"/>
    <property type="match status" value="1"/>
</dbReference>
<dbReference type="InterPro" id="IPR027417">
    <property type="entry name" value="P-loop_NTPase"/>
</dbReference>
<evidence type="ECO:0000313" key="11">
    <source>
        <dbReference type="EMBL" id="KUR71965.1"/>
    </source>
</evidence>
<evidence type="ECO:0008006" key="13">
    <source>
        <dbReference type="Google" id="ProtNLM"/>
    </source>
</evidence>
<dbReference type="InterPro" id="IPR002078">
    <property type="entry name" value="Sigma_54_int"/>
</dbReference>
<dbReference type="InterPro" id="IPR058031">
    <property type="entry name" value="AAA_lid_NorR"/>
</dbReference>
<keyword evidence="3" id="KW-0902">Two-component regulatory system</keyword>
<dbReference type="SUPFAM" id="SSF52172">
    <property type="entry name" value="CheY-like"/>
    <property type="match status" value="1"/>
</dbReference>
<feature type="domain" description="Sigma-54 factor interaction" evidence="9">
    <location>
        <begin position="148"/>
        <end position="377"/>
    </location>
</feature>
<dbReference type="PROSITE" id="PS00688">
    <property type="entry name" value="SIGMA54_INTERACT_3"/>
    <property type="match status" value="1"/>
</dbReference>
<dbReference type="GO" id="GO:0043565">
    <property type="term" value="F:sequence-specific DNA binding"/>
    <property type="evidence" value="ECO:0007669"/>
    <property type="project" value="InterPro"/>
</dbReference>
<keyword evidence="4" id="KW-0805">Transcription regulation</keyword>
<dbReference type="OrthoDB" id="7416568at2"/>
<dbReference type="InterPro" id="IPR002197">
    <property type="entry name" value="HTH_Fis"/>
</dbReference>
<keyword evidence="2" id="KW-0067">ATP-binding</keyword>
<protein>
    <recommendedName>
        <fullName evidence="13">AAA family ATPase</fullName>
    </recommendedName>
</protein>
<evidence type="ECO:0000259" key="9">
    <source>
        <dbReference type="PROSITE" id="PS50045"/>
    </source>
</evidence>
<dbReference type="InterPro" id="IPR025943">
    <property type="entry name" value="Sigma_54_int_dom_ATP-bd_2"/>
</dbReference>
<dbReference type="Pfam" id="PF00158">
    <property type="entry name" value="Sigma54_activat"/>
    <property type="match status" value="1"/>
</dbReference>
<dbReference type="SMART" id="SM00382">
    <property type="entry name" value="AAA"/>
    <property type="match status" value="1"/>
</dbReference>
<evidence type="ECO:0000256" key="7">
    <source>
        <dbReference type="ARBA" id="ARBA00023163"/>
    </source>
</evidence>
<dbReference type="SUPFAM" id="SSF46689">
    <property type="entry name" value="Homeodomain-like"/>
    <property type="match status" value="1"/>
</dbReference>
<dbReference type="Gene3D" id="3.40.50.2300">
    <property type="match status" value="1"/>
</dbReference>
<dbReference type="GO" id="GO:0006355">
    <property type="term" value="P:regulation of DNA-templated transcription"/>
    <property type="evidence" value="ECO:0007669"/>
    <property type="project" value="InterPro"/>
</dbReference>
<evidence type="ECO:0000313" key="12">
    <source>
        <dbReference type="Proteomes" id="UP000058012"/>
    </source>
</evidence>
<dbReference type="SUPFAM" id="SSF52540">
    <property type="entry name" value="P-loop containing nucleoside triphosphate hydrolases"/>
    <property type="match status" value="1"/>
</dbReference>
<dbReference type="PANTHER" id="PTHR32071:SF117">
    <property type="entry name" value="PTS-DEPENDENT DIHYDROXYACETONE KINASE OPERON REGULATORY PROTEIN-RELATED"/>
    <property type="match status" value="1"/>
</dbReference>
<evidence type="ECO:0000256" key="3">
    <source>
        <dbReference type="ARBA" id="ARBA00023012"/>
    </source>
</evidence>
<evidence type="ECO:0000256" key="5">
    <source>
        <dbReference type="ARBA" id="ARBA00023125"/>
    </source>
</evidence>
<keyword evidence="7" id="KW-0804">Transcription</keyword>
<evidence type="ECO:0000256" key="2">
    <source>
        <dbReference type="ARBA" id="ARBA00022840"/>
    </source>
</evidence>
<dbReference type="InterPro" id="IPR011006">
    <property type="entry name" value="CheY-like_superfamily"/>
</dbReference>
<dbReference type="Pfam" id="PF00072">
    <property type="entry name" value="Response_reg"/>
    <property type="match status" value="1"/>
</dbReference>
<dbReference type="EMBL" id="LLZS01000005">
    <property type="protein sequence ID" value="KUR71965.1"/>
    <property type="molecule type" value="Genomic_DNA"/>
</dbReference>
<keyword evidence="8" id="KW-0597">Phosphoprotein</keyword>
<dbReference type="InterPro" id="IPR025944">
    <property type="entry name" value="Sigma_54_int_dom_CS"/>
</dbReference>
<organism evidence="11 12">
    <name type="scientific">Novosphingobium fuchskuhlense</name>
    <dbReference type="NCBI Taxonomy" id="1117702"/>
    <lineage>
        <taxon>Bacteria</taxon>
        <taxon>Pseudomonadati</taxon>
        <taxon>Pseudomonadota</taxon>
        <taxon>Alphaproteobacteria</taxon>
        <taxon>Sphingomonadales</taxon>
        <taxon>Sphingomonadaceae</taxon>
        <taxon>Novosphingobium</taxon>
    </lineage>
</organism>
<evidence type="ECO:0000256" key="4">
    <source>
        <dbReference type="ARBA" id="ARBA00023015"/>
    </source>
</evidence>
<accession>A0A117UW82</accession>
<gene>
    <name evidence="11" type="ORF">AQZ52_07935</name>
</gene>
<comment type="caution">
    <text evidence="11">The sequence shown here is derived from an EMBL/GenBank/DDBJ whole genome shotgun (WGS) entry which is preliminary data.</text>
</comment>
<dbReference type="PANTHER" id="PTHR32071">
    <property type="entry name" value="TRANSCRIPTIONAL REGULATORY PROTEIN"/>
    <property type="match status" value="1"/>
</dbReference>
<proteinExistence type="predicted"/>
<keyword evidence="1" id="KW-0547">Nucleotide-binding</keyword>
<evidence type="ECO:0000256" key="6">
    <source>
        <dbReference type="ARBA" id="ARBA00023159"/>
    </source>
</evidence>
<evidence type="ECO:0000256" key="8">
    <source>
        <dbReference type="PROSITE-ProRule" id="PRU00169"/>
    </source>
</evidence>
<dbReference type="InterPro" id="IPR009057">
    <property type="entry name" value="Homeodomain-like_sf"/>
</dbReference>
<dbReference type="STRING" id="1117702.AQZ52_07935"/>
<dbReference type="Pfam" id="PF25601">
    <property type="entry name" value="AAA_lid_14"/>
    <property type="match status" value="1"/>
</dbReference>
<dbReference type="CDD" id="cd00009">
    <property type="entry name" value="AAA"/>
    <property type="match status" value="1"/>
</dbReference>
<feature type="modified residue" description="4-aspartylphosphate" evidence="8">
    <location>
        <position position="59"/>
    </location>
</feature>
<dbReference type="FunFam" id="3.40.50.300:FF:000006">
    <property type="entry name" value="DNA-binding transcriptional regulator NtrC"/>
    <property type="match status" value="1"/>
</dbReference>
<dbReference type="PROSITE" id="PS50110">
    <property type="entry name" value="RESPONSE_REGULATORY"/>
    <property type="match status" value="1"/>
</dbReference>
<feature type="domain" description="Response regulatory" evidence="10">
    <location>
        <begin position="9"/>
        <end position="124"/>
    </location>
</feature>
<dbReference type="SMART" id="SM00448">
    <property type="entry name" value="REC"/>
    <property type="match status" value="1"/>
</dbReference>
<dbReference type="Gene3D" id="1.10.8.60">
    <property type="match status" value="1"/>
</dbReference>
<keyword evidence="6" id="KW-0010">Activator</keyword>
<dbReference type="RefSeq" id="WP_067908178.1">
    <property type="nucleotide sequence ID" value="NZ_KQ954244.1"/>
</dbReference>
<sequence>MGTEEAPRRVLVIERFAKISFAYSEKLKEGGYSPIVVETAAEAQKVLASTDGIVAILLDLHLPDAEGIELLKAHPEILALFPVIIATSDKTTSRAIEAMRLGAFEYLVKPAARTRLIAAIDSATTSRSGFANLTIDKRSPIVFAGSRFVGGSPQMQAIYRQISLVANSRATVLITGETGTGKEICAETLHQQSSRASRPFVVINCGAIPENLIESELFGHLKGSFTGAVDHRDGAAQAAHGGTLFLDEICEMPLHLQVKLLRFLQSGTVKRIGSNRMETVDVRVICATNRNPATEVAEGRLREDLYYRIAVVPIEMPPLRLRSGDIPELAGVLLRRFAREAGKTFHPLTPAHVALLEAEDWPGNVRELENLIWRATLLNEGPDLPLAAFAPDSGSGMVLQNDDTGRAAGPHPEKEALAGLDGMSFAEIERLVIERAIATHSGHVPLAAQSLGLSASTLYRKLKEW</sequence>
<dbReference type="PROSITE" id="PS50045">
    <property type="entry name" value="SIGMA54_INTERACT_4"/>
    <property type="match status" value="1"/>
</dbReference>